<evidence type="ECO:0000256" key="7">
    <source>
        <dbReference type="ARBA" id="ARBA00023163"/>
    </source>
</evidence>
<evidence type="ECO:0000259" key="9">
    <source>
        <dbReference type="PROSITE" id="PS50045"/>
    </source>
</evidence>
<dbReference type="PRINTS" id="PR01590">
    <property type="entry name" value="HTHFIS"/>
</dbReference>
<dbReference type="SUPFAM" id="SSF52172">
    <property type="entry name" value="CheY-like"/>
    <property type="match status" value="1"/>
</dbReference>
<dbReference type="SMART" id="SM00448">
    <property type="entry name" value="REC"/>
    <property type="match status" value="1"/>
</dbReference>
<comment type="caution">
    <text evidence="11">The sequence shown here is derived from an EMBL/GenBank/DDBJ whole genome shotgun (WGS) entry which is preliminary data.</text>
</comment>
<dbReference type="SUPFAM" id="SSF46689">
    <property type="entry name" value="Homeodomain-like"/>
    <property type="match status" value="1"/>
</dbReference>
<dbReference type="InterPro" id="IPR009057">
    <property type="entry name" value="Homeodomain-like_sf"/>
</dbReference>
<dbReference type="EMBL" id="JAOQNS010000001">
    <property type="protein sequence ID" value="MCW2305699.1"/>
    <property type="molecule type" value="Genomic_DNA"/>
</dbReference>
<keyword evidence="4" id="KW-0805">Transcription regulation</keyword>
<dbReference type="InterPro" id="IPR003593">
    <property type="entry name" value="AAA+_ATPase"/>
</dbReference>
<dbReference type="PANTHER" id="PTHR32071">
    <property type="entry name" value="TRANSCRIPTIONAL REGULATORY PROTEIN"/>
    <property type="match status" value="1"/>
</dbReference>
<keyword evidence="3" id="KW-0902">Two-component regulatory system</keyword>
<reference evidence="12" key="1">
    <citation type="submission" date="2023-07" db="EMBL/GenBank/DDBJ databases">
        <title>Genome sequencing of Purple Non-Sulfur Bacteria from various extreme environments.</title>
        <authorList>
            <person name="Mayer M."/>
        </authorList>
    </citation>
    <scope>NUCLEOTIDE SEQUENCE [LARGE SCALE GENOMIC DNA]</scope>
    <source>
        <strain evidence="12">DSM 17935</strain>
    </source>
</reference>
<gene>
    <name evidence="11" type="ORF">M2319_000015</name>
</gene>
<keyword evidence="5 11" id="KW-0238">DNA-binding</keyword>
<dbReference type="Gene3D" id="3.40.50.300">
    <property type="entry name" value="P-loop containing nucleotide triphosphate hydrolases"/>
    <property type="match status" value="1"/>
</dbReference>
<dbReference type="Pfam" id="PF25601">
    <property type="entry name" value="AAA_lid_14"/>
    <property type="match status" value="1"/>
</dbReference>
<organism evidence="11 12">
    <name type="scientific">Rhodobium gokarnense</name>
    <dbReference type="NCBI Taxonomy" id="364296"/>
    <lineage>
        <taxon>Bacteria</taxon>
        <taxon>Pseudomonadati</taxon>
        <taxon>Pseudomonadota</taxon>
        <taxon>Alphaproteobacteria</taxon>
        <taxon>Hyphomicrobiales</taxon>
        <taxon>Rhodobiaceae</taxon>
        <taxon>Rhodobium</taxon>
    </lineage>
</organism>
<dbReference type="CDD" id="cd00009">
    <property type="entry name" value="AAA"/>
    <property type="match status" value="1"/>
</dbReference>
<evidence type="ECO:0000256" key="1">
    <source>
        <dbReference type="ARBA" id="ARBA00022741"/>
    </source>
</evidence>
<dbReference type="PROSITE" id="PS50045">
    <property type="entry name" value="SIGMA54_INTERACT_4"/>
    <property type="match status" value="1"/>
</dbReference>
<dbReference type="Proteomes" id="UP001209755">
    <property type="component" value="Unassembled WGS sequence"/>
</dbReference>
<dbReference type="CDD" id="cd00156">
    <property type="entry name" value="REC"/>
    <property type="match status" value="1"/>
</dbReference>
<accession>A0ABT3H5S1</accession>
<evidence type="ECO:0000313" key="12">
    <source>
        <dbReference type="Proteomes" id="UP001209755"/>
    </source>
</evidence>
<sequence>MRLLIIGSLNGQLTMATKIAIDGGATVTHADDTAVALKVLRSSGADLLMVDVALDIGGLIEKLEQERIHVPVVACGVESNARAAVEAIRAGAKEYVPLPPDPELIAAVLAAVAEDAADMIFRDQAMARVVQLADQVAPSDASILITGESGTGKEVLARHVHRKSGRAKKPFISVNCAAIPENLLESELFGHEKGAFTGAVARRVGKFEEADGGTLLLDEISEMDARLQAKLLRALQERVIDRVGGSRPVPVDIRVIATSNRNLADAVREGTFREDLLYRLNVVNLKLPALRERPEDILELAQFFVRKYSEANGVPVRPIAAEARRQLCAARWHGNVRELENTMHRAVLLARGEEIDADAILMPDGSRIETVARGPAEHAAMTAEAVTRTLVGQTVADVERTLILDTLDHCLGNRTHAAKILGISIRTLRNKLNQYSDEGVDVPPPGEARAYGA</sequence>
<dbReference type="Gene3D" id="3.40.50.2300">
    <property type="match status" value="1"/>
</dbReference>
<keyword evidence="6" id="KW-0010">Activator</keyword>
<keyword evidence="7" id="KW-0804">Transcription</keyword>
<dbReference type="PROSITE" id="PS50110">
    <property type="entry name" value="RESPONSE_REGULATORY"/>
    <property type="match status" value="1"/>
</dbReference>
<keyword evidence="2" id="KW-0067">ATP-binding</keyword>
<dbReference type="InterPro" id="IPR058031">
    <property type="entry name" value="AAA_lid_NorR"/>
</dbReference>
<dbReference type="Pfam" id="PF00158">
    <property type="entry name" value="Sigma54_activat"/>
    <property type="match status" value="1"/>
</dbReference>
<dbReference type="InterPro" id="IPR001789">
    <property type="entry name" value="Sig_transdc_resp-reg_receiver"/>
</dbReference>
<dbReference type="RefSeq" id="WP_264599389.1">
    <property type="nucleotide sequence ID" value="NZ_JAOQNS010000001.1"/>
</dbReference>
<proteinExistence type="predicted"/>
<evidence type="ECO:0000256" key="4">
    <source>
        <dbReference type="ARBA" id="ARBA00023015"/>
    </source>
</evidence>
<feature type="domain" description="Sigma-54 factor interaction" evidence="9">
    <location>
        <begin position="119"/>
        <end position="348"/>
    </location>
</feature>
<evidence type="ECO:0000313" key="11">
    <source>
        <dbReference type="EMBL" id="MCW2305699.1"/>
    </source>
</evidence>
<dbReference type="SMART" id="SM00382">
    <property type="entry name" value="AAA"/>
    <property type="match status" value="1"/>
</dbReference>
<dbReference type="InterPro" id="IPR025943">
    <property type="entry name" value="Sigma_54_int_dom_ATP-bd_2"/>
</dbReference>
<evidence type="ECO:0000256" key="5">
    <source>
        <dbReference type="ARBA" id="ARBA00023125"/>
    </source>
</evidence>
<dbReference type="InterPro" id="IPR025662">
    <property type="entry name" value="Sigma_54_int_dom_ATP-bd_1"/>
</dbReference>
<dbReference type="InterPro" id="IPR027417">
    <property type="entry name" value="P-loop_NTPase"/>
</dbReference>
<dbReference type="GO" id="GO:0003677">
    <property type="term" value="F:DNA binding"/>
    <property type="evidence" value="ECO:0007669"/>
    <property type="project" value="UniProtKB-KW"/>
</dbReference>
<dbReference type="PROSITE" id="PS00675">
    <property type="entry name" value="SIGMA54_INTERACT_1"/>
    <property type="match status" value="1"/>
</dbReference>
<dbReference type="Gene3D" id="1.10.10.60">
    <property type="entry name" value="Homeodomain-like"/>
    <property type="match status" value="1"/>
</dbReference>
<dbReference type="PANTHER" id="PTHR32071:SF21">
    <property type="entry name" value="TRANSCRIPTIONAL REGULATORY PROTEIN FLGR"/>
    <property type="match status" value="1"/>
</dbReference>
<dbReference type="Pfam" id="PF02954">
    <property type="entry name" value="HTH_8"/>
    <property type="match status" value="1"/>
</dbReference>
<feature type="modified residue" description="4-aspartylphosphate" evidence="8">
    <location>
        <position position="51"/>
    </location>
</feature>
<keyword evidence="1" id="KW-0547">Nucleotide-binding</keyword>
<evidence type="ECO:0000256" key="2">
    <source>
        <dbReference type="ARBA" id="ARBA00022840"/>
    </source>
</evidence>
<dbReference type="PROSITE" id="PS00676">
    <property type="entry name" value="SIGMA54_INTERACT_2"/>
    <property type="match status" value="1"/>
</dbReference>
<dbReference type="InterPro" id="IPR002197">
    <property type="entry name" value="HTH_Fis"/>
</dbReference>
<evidence type="ECO:0000259" key="10">
    <source>
        <dbReference type="PROSITE" id="PS50110"/>
    </source>
</evidence>
<dbReference type="Gene3D" id="1.10.8.60">
    <property type="match status" value="1"/>
</dbReference>
<feature type="domain" description="Response regulatory" evidence="10">
    <location>
        <begin position="2"/>
        <end position="113"/>
    </location>
</feature>
<evidence type="ECO:0000256" key="3">
    <source>
        <dbReference type="ARBA" id="ARBA00023012"/>
    </source>
</evidence>
<dbReference type="InterPro" id="IPR011006">
    <property type="entry name" value="CheY-like_superfamily"/>
</dbReference>
<dbReference type="SUPFAM" id="SSF52540">
    <property type="entry name" value="P-loop containing nucleoside triphosphate hydrolases"/>
    <property type="match status" value="1"/>
</dbReference>
<name>A0ABT3H5S1_9HYPH</name>
<dbReference type="InterPro" id="IPR002078">
    <property type="entry name" value="Sigma_54_int"/>
</dbReference>
<evidence type="ECO:0000256" key="8">
    <source>
        <dbReference type="PROSITE-ProRule" id="PRU00169"/>
    </source>
</evidence>
<keyword evidence="12" id="KW-1185">Reference proteome</keyword>
<evidence type="ECO:0000256" key="6">
    <source>
        <dbReference type="ARBA" id="ARBA00023159"/>
    </source>
</evidence>
<protein>
    <submittedName>
        <fullName evidence="11">DNA-binding NtrC family response regulator</fullName>
    </submittedName>
</protein>
<keyword evidence="8" id="KW-0597">Phosphoprotein</keyword>